<keyword evidence="2" id="KW-0547">Nucleotide-binding</keyword>
<evidence type="ECO:0000313" key="5">
    <source>
        <dbReference type="Proteomes" id="UP000289856"/>
    </source>
</evidence>
<dbReference type="GO" id="GO:0035999">
    <property type="term" value="P:tetrahydrofolate interconversion"/>
    <property type="evidence" value="ECO:0007669"/>
    <property type="project" value="TreeGrafter"/>
</dbReference>
<gene>
    <name evidence="4" type="ORF">KCTCHS21_12340</name>
</gene>
<dbReference type="Proteomes" id="UP000289856">
    <property type="component" value="Chromosome"/>
</dbReference>
<evidence type="ECO:0000256" key="1">
    <source>
        <dbReference type="ARBA" id="ARBA00010638"/>
    </source>
</evidence>
<dbReference type="Gene3D" id="3.40.50.10420">
    <property type="entry name" value="NagB/RpiA/CoA transferase-like"/>
    <property type="match status" value="1"/>
</dbReference>
<reference evidence="4 5" key="1">
    <citation type="submission" date="2019-01" db="EMBL/GenBank/DDBJ databases">
        <title>Complete genome sequence of Cohnella hallensis HS21 isolated from Korean fir (Abies koreana) rhizospheric soil.</title>
        <authorList>
            <person name="Jiang L."/>
            <person name="Kang S.W."/>
            <person name="Kim S."/>
            <person name="Jung J."/>
            <person name="Kim C.Y."/>
            <person name="Kim D.H."/>
            <person name="Kim S.W."/>
            <person name="Lee J."/>
        </authorList>
    </citation>
    <scope>NUCLEOTIDE SEQUENCE [LARGE SCALE GENOMIC DNA]</scope>
    <source>
        <strain evidence="4 5">HS21</strain>
    </source>
</reference>
<dbReference type="InterPro" id="IPR024185">
    <property type="entry name" value="FTHF_cligase-like_sf"/>
</dbReference>
<dbReference type="KEGG" id="cohn:KCTCHS21_12340"/>
<organism evidence="4 5">
    <name type="scientific">Cohnella abietis</name>
    <dbReference type="NCBI Taxonomy" id="2507935"/>
    <lineage>
        <taxon>Bacteria</taxon>
        <taxon>Bacillati</taxon>
        <taxon>Bacillota</taxon>
        <taxon>Bacilli</taxon>
        <taxon>Bacillales</taxon>
        <taxon>Paenibacillaceae</taxon>
        <taxon>Cohnella</taxon>
    </lineage>
</organism>
<dbReference type="PANTHER" id="PTHR23407:SF1">
    <property type="entry name" value="5-FORMYLTETRAHYDROFOLATE CYCLO-LIGASE"/>
    <property type="match status" value="1"/>
</dbReference>
<dbReference type="GO" id="GO:0005524">
    <property type="term" value="F:ATP binding"/>
    <property type="evidence" value="ECO:0007669"/>
    <property type="project" value="UniProtKB-KW"/>
</dbReference>
<evidence type="ECO:0000256" key="2">
    <source>
        <dbReference type="ARBA" id="ARBA00022741"/>
    </source>
</evidence>
<dbReference type="InterPro" id="IPR002698">
    <property type="entry name" value="FTHF_cligase"/>
</dbReference>
<sequence length="111" mass="12333">MRKVEALTNWIPGKWGVPEPDPLQTLLAEQSQALDVVLVPGLAFTKEGSRLGYGGGYYDRLYADRLGFSNPKTLWIGFAFANQVIADPLPMETHDLPLDGLATNEQVIWFN</sequence>
<dbReference type="PANTHER" id="PTHR23407">
    <property type="entry name" value="ATPASE INHIBITOR/5-FORMYLTETRAHYDROFOLATE CYCLO-LIGASE"/>
    <property type="match status" value="1"/>
</dbReference>
<evidence type="ECO:0000256" key="3">
    <source>
        <dbReference type="ARBA" id="ARBA00022840"/>
    </source>
</evidence>
<keyword evidence="3" id="KW-0067">ATP-binding</keyword>
<keyword evidence="5" id="KW-1185">Reference proteome</keyword>
<dbReference type="EMBL" id="AP019400">
    <property type="protein sequence ID" value="BBI31835.1"/>
    <property type="molecule type" value="Genomic_DNA"/>
</dbReference>
<evidence type="ECO:0000313" key="4">
    <source>
        <dbReference type="EMBL" id="BBI31835.1"/>
    </source>
</evidence>
<proteinExistence type="inferred from homology"/>
<dbReference type="AlphaFoldDB" id="A0A3T1D1F3"/>
<evidence type="ECO:0008006" key="6">
    <source>
        <dbReference type="Google" id="ProtNLM"/>
    </source>
</evidence>
<dbReference type="SUPFAM" id="SSF100950">
    <property type="entry name" value="NagB/RpiA/CoA transferase-like"/>
    <property type="match status" value="1"/>
</dbReference>
<dbReference type="GO" id="GO:0030272">
    <property type="term" value="F:5-formyltetrahydrofolate cyclo-ligase activity"/>
    <property type="evidence" value="ECO:0007669"/>
    <property type="project" value="TreeGrafter"/>
</dbReference>
<dbReference type="InterPro" id="IPR037171">
    <property type="entry name" value="NagB/RpiA_transferase-like"/>
</dbReference>
<protein>
    <recommendedName>
        <fullName evidence="6">5-formyltetrahydrofolate cyclo-ligase</fullName>
    </recommendedName>
</protein>
<dbReference type="GO" id="GO:0009396">
    <property type="term" value="P:folic acid-containing compound biosynthetic process"/>
    <property type="evidence" value="ECO:0007669"/>
    <property type="project" value="TreeGrafter"/>
</dbReference>
<name>A0A3T1D1F3_9BACL</name>
<comment type="similarity">
    <text evidence="1">Belongs to the 5-formyltetrahydrofolate cyclo-ligase family.</text>
</comment>
<dbReference type="Pfam" id="PF01812">
    <property type="entry name" value="5-FTHF_cyc-lig"/>
    <property type="match status" value="1"/>
</dbReference>
<accession>A0A3T1D1F3</accession>